<dbReference type="AlphaFoldDB" id="I1D7N0"/>
<accession>I1D7N0</accession>
<sequence>MITVAAEDSDSLVRALAGSHRAVTARQEA</sequence>
<evidence type="ECO:0000313" key="2">
    <source>
        <dbReference type="Proteomes" id="UP000005087"/>
    </source>
</evidence>
<organism evidence="1 2">
    <name type="scientific">Saccharomonospora glauca K62</name>
    <dbReference type="NCBI Taxonomy" id="928724"/>
    <lineage>
        <taxon>Bacteria</taxon>
        <taxon>Bacillati</taxon>
        <taxon>Actinomycetota</taxon>
        <taxon>Actinomycetes</taxon>
        <taxon>Pseudonocardiales</taxon>
        <taxon>Pseudonocardiaceae</taxon>
        <taxon>Saccharomonospora</taxon>
    </lineage>
</organism>
<dbReference type="Proteomes" id="UP000005087">
    <property type="component" value="Chromosome"/>
</dbReference>
<dbReference type="HOGENOM" id="CLU_3410158_0_0_11"/>
<reference evidence="2" key="2">
    <citation type="submission" date="2012-01" db="EMBL/GenBank/DDBJ databases">
        <title>Noncontiguous Finished sequence of chromosome of Saccharomonospora glauca K62.</title>
        <authorList>
            <consortium name="US DOE Joint Genome Institute"/>
            <person name="Lucas S."/>
            <person name="Han J."/>
            <person name="Lapidus A."/>
            <person name="Cheng J.-F."/>
            <person name="Goodwin L."/>
            <person name="Pitluck S."/>
            <person name="Peters L."/>
            <person name="Mikhailova N."/>
            <person name="Held B."/>
            <person name="Detter J.C."/>
            <person name="Han C."/>
            <person name="Tapia R."/>
            <person name="Land M."/>
            <person name="Hauser L."/>
            <person name="Kyrpides N."/>
            <person name="Ivanova N."/>
            <person name="Pagani I."/>
            <person name="Brambilla E.-M."/>
            <person name="Klenk H.-P."/>
            <person name="Woyke T."/>
        </authorList>
    </citation>
    <scope>NUCLEOTIDE SEQUENCE [LARGE SCALE GENOMIC DNA]</scope>
    <source>
        <strain evidence="2">K62</strain>
    </source>
</reference>
<proteinExistence type="predicted"/>
<dbReference type="EMBL" id="CM001484">
    <property type="protein sequence ID" value="EIF00955.1"/>
    <property type="molecule type" value="Genomic_DNA"/>
</dbReference>
<protein>
    <submittedName>
        <fullName evidence="1">Uncharacterized protein</fullName>
    </submittedName>
</protein>
<dbReference type="STRING" id="928724.SacglDRAFT_04123"/>
<name>I1D7N0_9PSEU</name>
<gene>
    <name evidence="1" type="ORF">SacglDRAFT_04123</name>
</gene>
<reference evidence="1 2" key="1">
    <citation type="submission" date="2011-09" db="EMBL/GenBank/DDBJ databases">
        <authorList>
            <consortium name="US DOE Joint Genome Institute (JGI-PGF)"/>
            <person name="Lucas S."/>
            <person name="Han J."/>
            <person name="Lapidus A."/>
            <person name="Cheng J.-F."/>
            <person name="Goodwin L."/>
            <person name="Pitluck S."/>
            <person name="Peters L."/>
            <person name="Land M.L."/>
            <person name="Hauser L."/>
            <person name="Brambilla E."/>
            <person name="Klenk H.-P."/>
            <person name="Woyke T.J."/>
        </authorList>
    </citation>
    <scope>NUCLEOTIDE SEQUENCE [LARGE SCALE GENOMIC DNA]</scope>
    <source>
        <strain evidence="1 2">K62</strain>
    </source>
</reference>
<evidence type="ECO:0000313" key="1">
    <source>
        <dbReference type="EMBL" id="EIF00955.1"/>
    </source>
</evidence>
<keyword evidence="2" id="KW-1185">Reference proteome</keyword>